<accession>A0A6B8VQ75</accession>
<protein>
    <recommendedName>
        <fullName evidence="4">Aminoglycoside phosphotransferase domain-containing protein</fullName>
    </recommendedName>
</protein>
<evidence type="ECO:0000256" key="1">
    <source>
        <dbReference type="SAM" id="MobiDB-lite"/>
    </source>
</evidence>
<evidence type="ECO:0000313" key="3">
    <source>
        <dbReference type="Proteomes" id="UP000425178"/>
    </source>
</evidence>
<dbReference type="EMBL" id="CP046453">
    <property type="protein sequence ID" value="QGU05209.1"/>
    <property type="molecule type" value="Genomic_DNA"/>
</dbReference>
<gene>
    <name evidence="2" type="ORF">CETAM_09800</name>
</gene>
<dbReference type="Gene3D" id="3.90.1200.10">
    <property type="match status" value="1"/>
</dbReference>
<sequence>MEISEGKPSTGTAGPVDRPPDPANLSRVISTPVPGGVHVLMTTGTPDDDSLYQYFLDDAGHHPLDDLAGKFGAALTRGETLGAGLFRGGIPPDLTCRATTHTDHHIDMVLVDGDGAEKFMLTSYRRAWPTDTSELEMLSDLIGPHAPELVGRIEVEVHGHRYTLGTIRRIPTGITGHDMSASRIRAQYFSHEDSLAVGRTIRYVHDSLLMAFPYRWVPAQAIGRRLEERLAGFVSREPALAEHAPWIRDSYRSLTGEMLIQRIHGNLTAKHIWLEDGRCVVGGWEGDVRLPRRERIPMGSPFHDLATLQSTTFSACGYDVPWLKKVMTSFFEGYGEPMLTLPMSLFILDTTCWDAATPGHRDGNLGEFLAWFRENIVPVFDQMEPSVFHRPA</sequence>
<reference evidence="2 3" key="1">
    <citation type="journal article" date="2021" name="Int. J. Syst. Evol. Microbiol.">
        <title>Classification of three corynebacterial strains isolated from a small paddock in North Rhine-Westphalia: proposal of &lt;i&gt;Corynebacterium kalinowskii&lt;/i&gt; sp. nov., &lt;i&gt;Corynebacterium comes&lt;/i&gt; sp. nov. and &lt;i&gt;Corynebacterium occultum&lt;/i&gt; sp. nov.</title>
        <authorList>
            <person name="Schaffert L."/>
            <person name="Ruwe M."/>
            <person name="Milse J."/>
            <person name="Hanuschka K."/>
            <person name="Ortseifen V."/>
            <person name="Droste J."/>
            <person name="Brandt D."/>
            <person name="Schl L."/>
            <person name="Kutter Y."/>
            <person name="Vinke S."/>
            <person name="Vieh P."/>
            <person name="Jacob L."/>
            <person name="L N.C."/>
            <person name="Schulte-Berndt E."/>
            <person name="Hain C."/>
            <person name="Linder M."/>
            <person name="Schmidt P."/>
            <person name="Wollenschl L."/>
            <person name="Luttermann T."/>
            <person name="Thieme E."/>
            <person name="Hassa J."/>
            <person name="Haak M."/>
            <person name="Wittchen M."/>
            <person name="Mentz A."/>
            <person name="Persicke M."/>
            <person name="Busche T."/>
            <person name="R C."/>
        </authorList>
    </citation>
    <scope>NUCLEOTIDE SEQUENCE [LARGE SCALE GENOMIC DNA]</scope>
    <source>
        <strain evidence="2 3">2019</strain>
    </source>
</reference>
<keyword evidence="3" id="KW-1185">Reference proteome</keyword>
<name>A0A6B8VQ75_9CORY</name>
<evidence type="ECO:0000313" key="2">
    <source>
        <dbReference type="EMBL" id="QGU05209.1"/>
    </source>
</evidence>
<dbReference type="Proteomes" id="UP000425178">
    <property type="component" value="Chromosome"/>
</dbReference>
<dbReference type="AlphaFoldDB" id="A0A6B8VQ75"/>
<evidence type="ECO:0008006" key="4">
    <source>
        <dbReference type="Google" id="ProtNLM"/>
    </source>
</evidence>
<feature type="region of interest" description="Disordered" evidence="1">
    <location>
        <begin position="1"/>
        <end position="24"/>
    </location>
</feature>
<proteinExistence type="predicted"/>
<organism evidence="2 3">
    <name type="scientific">Corynebacterium comes</name>
    <dbReference type="NCBI Taxonomy" id="2675218"/>
    <lineage>
        <taxon>Bacteria</taxon>
        <taxon>Bacillati</taxon>
        <taxon>Actinomycetota</taxon>
        <taxon>Actinomycetes</taxon>
        <taxon>Mycobacteriales</taxon>
        <taxon>Corynebacteriaceae</taxon>
        <taxon>Corynebacterium</taxon>
    </lineage>
</organism>
<dbReference type="KEGG" id="ccoe:CETAM_09800"/>